<accession>A0A8E4ZLU7</accession>
<organism evidence="2 3">
    <name type="scientific">Polaribacter phage Danklef_1</name>
    <dbReference type="NCBI Taxonomy" id="2745646"/>
    <lineage>
        <taxon>Viruses</taxon>
        <taxon>Duplodnaviria</taxon>
        <taxon>Heunggongvirae</taxon>
        <taxon>Uroviricota</taxon>
        <taxon>Caudoviricetes</taxon>
        <taxon>Forsetiviridae</taxon>
        <taxon>Freyavirus</taxon>
        <taxon>Freyavirus danklef</taxon>
    </lineage>
</organism>
<reference evidence="2" key="1">
    <citation type="submission" date="2020-07" db="EMBL/GenBank/DDBJ databases">
        <title>Highly diverse flavobacterial phages as mortality factor during North Sea spring blooms.</title>
        <authorList>
            <person name="Bartlau N."/>
            <person name="Wichels A."/>
            <person name="Krohne G."/>
            <person name="Adriaenssens E.M."/>
            <person name="Heins A."/>
            <person name="Fuchs B.M."/>
            <person name="Amann R."/>
            <person name="Moraru C."/>
        </authorList>
    </citation>
    <scope>NUCLEOTIDE SEQUENCE</scope>
</reference>
<keyword evidence="2" id="KW-0255">Endonuclease</keyword>
<name>A0A8E4ZLU7_9CAUD</name>
<protein>
    <submittedName>
        <fullName evidence="2">Homing endonuclease-like protein</fullName>
    </submittedName>
</protein>
<dbReference type="Pfam" id="PF07463">
    <property type="entry name" value="NUMOD4"/>
    <property type="match status" value="1"/>
</dbReference>
<feature type="domain" description="NUMOD4" evidence="1">
    <location>
        <begin position="25"/>
        <end position="78"/>
    </location>
</feature>
<evidence type="ECO:0000313" key="2">
    <source>
        <dbReference type="EMBL" id="QQV90512.1"/>
    </source>
</evidence>
<dbReference type="SUPFAM" id="SSF54060">
    <property type="entry name" value="His-Me finger endonucleases"/>
    <property type="match status" value="1"/>
</dbReference>
<gene>
    <name evidence="2" type="ORF">Danklef1_31</name>
</gene>
<dbReference type="GO" id="GO:0016788">
    <property type="term" value="F:hydrolase activity, acting on ester bonds"/>
    <property type="evidence" value="ECO:0007669"/>
    <property type="project" value="InterPro"/>
</dbReference>
<dbReference type="GO" id="GO:0004519">
    <property type="term" value="F:endonuclease activity"/>
    <property type="evidence" value="ECO:0007669"/>
    <property type="project" value="UniProtKB-KW"/>
</dbReference>
<dbReference type="InterPro" id="IPR044925">
    <property type="entry name" value="His-Me_finger_sf"/>
</dbReference>
<sequence>MEYYKNKDLRDIKYFCEFDLIEKIEQWKDIKGYKGLYMVSDLGRVKSLERYTPHYRGGVSLQKEYIKKSSYSKGYLVNGLTNDKITKGT</sequence>
<proteinExistence type="predicted"/>
<dbReference type="Gene3D" id="3.90.75.20">
    <property type="match status" value="1"/>
</dbReference>
<dbReference type="InterPro" id="IPR010902">
    <property type="entry name" value="NUMOD4"/>
</dbReference>
<keyword evidence="2" id="KW-0540">Nuclease</keyword>
<keyword evidence="2" id="KW-0378">Hydrolase</keyword>
<dbReference type="Proteomes" id="UP000693794">
    <property type="component" value="Segment"/>
</dbReference>
<evidence type="ECO:0000259" key="1">
    <source>
        <dbReference type="Pfam" id="PF07463"/>
    </source>
</evidence>
<keyword evidence="3" id="KW-1185">Reference proteome</keyword>
<evidence type="ECO:0000313" key="3">
    <source>
        <dbReference type="Proteomes" id="UP000693794"/>
    </source>
</evidence>
<dbReference type="EMBL" id="MT732458">
    <property type="protein sequence ID" value="QQV90512.1"/>
    <property type="molecule type" value="Genomic_DNA"/>
</dbReference>